<feature type="transmembrane region" description="Helical" evidence="1">
    <location>
        <begin position="36"/>
        <end position="60"/>
    </location>
</feature>
<accession>A0A285JDR8</accession>
<gene>
    <name evidence="2" type="ORF">SAMN06297280_3381</name>
</gene>
<name>A0A285JDR8_9GAMM</name>
<reference evidence="3" key="1">
    <citation type="submission" date="2017-09" db="EMBL/GenBank/DDBJ databases">
        <authorList>
            <person name="Varghese N."/>
            <person name="Submissions S."/>
        </authorList>
    </citation>
    <scope>NUCLEOTIDE SEQUENCE [LARGE SCALE GENOMIC DNA]</scope>
    <source>
        <strain evidence="3">CGMCC 1.12461</strain>
    </source>
</reference>
<dbReference type="Proteomes" id="UP000219353">
    <property type="component" value="Unassembled WGS sequence"/>
</dbReference>
<organism evidence="2 3">
    <name type="scientific">Arsukibacterium tuosuense</name>
    <dbReference type="NCBI Taxonomy" id="1323745"/>
    <lineage>
        <taxon>Bacteria</taxon>
        <taxon>Pseudomonadati</taxon>
        <taxon>Pseudomonadota</taxon>
        <taxon>Gammaproteobacteria</taxon>
        <taxon>Chromatiales</taxon>
        <taxon>Chromatiaceae</taxon>
        <taxon>Arsukibacterium</taxon>
    </lineage>
</organism>
<keyword evidence="1" id="KW-0472">Membrane</keyword>
<feature type="transmembrane region" description="Helical" evidence="1">
    <location>
        <begin position="66"/>
        <end position="85"/>
    </location>
</feature>
<proteinExistence type="predicted"/>
<evidence type="ECO:0000256" key="1">
    <source>
        <dbReference type="SAM" id="Phobius"/>
    </source>
</evidence>
<protein>
    <submittedName>
        <fullName evidence="2">Uncharacterized protein</fullName>
    </submittedName>
</protein>
<keyword evidence="3" id="KW-1185">Reference proteome</keyword>
<evidence type="ECO:0000313" key="2">
    <source>
        <dbReference type="EMBL" id="SNY58375.1"/>
    </source>
</evidence>
<dbReference type="AlphaFoldDB" id="A0A285JDR8"/>
<keyword evidence="1" id="KW-1133">Transmembrane helix</keyword>
<dbReference type="EMBL" id="OBEB01000008">
    <property type="protein sequence ID" value="SNY58375.1"/>
    <property type="molecule type" value="Genomic_DNA"/>
</dbReference>
<dbReference type="OrthoDB" id="5769568at2"/>
<evidence type="ECO:0000313" key="3">
    <source>
        <dbReference type="Proteomes" id="UP000219353"/>
    </source>
</evidence>
<keyword evidence="1" id="KW-0812">Transmembrane</keyword>
<sequence>MKFNKGDSQSALIHLLADLTNEAAEPKRLRDMSMPAALYSLFETACIGFGWLLFSIFMGLGFESDLAVLIVWCFGAAHVITRLFFIKQFNQFIVDCENEVSD</sequence>
<dbReference type="RefSeq" id="WP_097112572.1">
    <property type="nucleotide sequence ID" value="NZ_OBEB01000008.1"/>
</dbReference>